<evidence type="ECO:0000313" key="3">
    <source>
        <dbReference type="Proteomes" id="UP001281761"/>
    </source>
</evidence>
<dbReference type="Proteomes" id="UP001281761">
    <property type="component" value="Unassembled WGS sequence"/>
</dbReference>
<gene>
    <name evidence="2" type="ORF">BLNAU_1670</name>
</gene>
<reference evidence="2 3" key="1">
    <citation type="journal article" date="2022" name="bioRxiv">
        <title>Genomics of Preaxostyla Flagellates Illuminates Evolutionary Transitions and the Path Towards Mitochondrial Loss.</title>
        <authorList>
            <person name="Novak L.V.F."/>
            <person name="Treitli S.C."/>
            <person name="Pyrih J."/>
            <person name="Halakuc P."/>
            <person name="Pipaliya S.V."/>
            <person name="Vacek V."/>
            <person name="Brzon O."/>
            <person name="Soukal P."/>
            <person name="Eme L."/>
            <person name="Dacks J.B."/>
            <person name="Karnkowska A."/>
            <person name="Elias M."/>
            <person name="Hampl V."/>
        </authorList>
    </citation>
    <scope>NUCLEOTIDE SEQUENCE [LARGE SCALE GENOMIC DNA]</scope>
    <source>
        <strain evidence="2">NAU3</strain>
        <tissue evidence="2">Gut</tissue>
    </source>
</reference>
<feature type="compositionally biased region" description="Polar residues" evidence="1">
    <location>
        <begin position="114"/>
        <end position="125"/>
    </location>
</feature>
<name>A0ABQ9YHA6_9EUKA</name>
<protein>
    <submittedName>
        <fullName evidence="2">Uncharacterized protein</fullName>
    </submittedName>
</protein>
<organism evidence="2 3">
    <name type="scientific">Blattamonas nauphoetae</name>
    <dbReference type="NCBI Taxonomy" id="2049346"/>
    <lineage>
        <taxon>Eukaryota</taxon>
        <taxon>Metamonada</taxon>
        <taxon>Preaxostyla</taxon>
        <taxon>Oxymonadida</taxon>
        <taxon>Blattamonas</taxon>
    </lineage>
</organism>
<dbReference type="EMBL" id="JARBJD010000007">
    <property type="protein sequence ID" value="KAK2963137.1"/>
    <property type="molecule type" value="Genomic_DNA"/>
</dbReference>
<comment type="caution">
    <text evidence="2">The sequence shown here is derived from an EMBL/GenBank/DDBJ whole genome shotgun (WGS) entry which is preliminary data.</text>
</comment>
<feature type="region of interest" description="Disordered" evidence="1">
    <location>
        <begin position="273"/>
        <end position="394"/>
    </location>
</feature>
<feature type="compositionally biased region" description="Polar residues" evidence="1">
    <location>
        <begin position="325"/>
        <end position="340"/>
    </location>
</feature>
<evidence type="ECO:0000313" key="2">
    <source>
        <dbReference type="EMBL" id="KAK2963137.1"/>
    </source>
</evidence>
<evidence type="ECO:0000256" key="1">
    <source>
        <dbReference type="SAM" id="MobiDB-lite"/>
    </source>
</evidence>
<accession>A0ABQ9YHA6</accession>
<sequence>MTLAMIGPSSPTKERTDSQLQISYNLTQTSNPRRGFSRRTLDASTVLETGKRLTNDIERIKTKISTLNSLISNEDQIKQTLRDLDSEIKDLKATIRKRQTELKLTSRDLEKQSSKSGPKSQLQTLQEEKHFYEEKVRRKNDELSQKETALQIAHNRAEKQDSELAQIKSQHDSFFKTVTSLGPNEAAIVDLVLGKTKQDDVQSDASNDETNIQRQKLLEAITSNTKQISSAQQQSHAIQNELRQWQDLASKKAQMELAKARDIRNMTLQLEGMKQTTPSVRPLPHPKKASSKRPLQQSPYNRPMYSSVPNANPSFVMDPNPTPPSRTQLQSLGPQSNRHSPPSPILSVCSENHSANRTDNESISGSSFMKGFPSPKIIPDEGTGDGISVVSGKF</sequence>
<keyword evidence="3" id="KW-1185">Reference proteome</keyword>
<feature type="region of interest" description="Disordered" evidence="1">
    <location>
        <begin position="106"/>
        <end position="126"/>
    </location>
</feature>
<proteinExistence type="predicted"/>